<protein>
    <recommendedName>
        <fullName evidence="1">Histone H2A</fullName>
    </recommendedName>
</protein>
<keyword evidence="4" id="KW-1185">Reference proteome</keyword>
<dbReference type="Proteomes" id="UP000827092">
    <property type="component" value="Unassembled WGS sequence"/>
</dbReference>
<keyword evidence="1" id="KW-0158">Chromosome</keyword>
<dbReference type="GO" id="GO:0000786">
    <property type="term" value="C:nucleosome"/>
    <property type="evidence" value="ECO:0007669"/>
    <property type="project" value="UniProtKB-KW"/>
</dbReference>
<organism evidence="3 4">
    <name type="scientific">Oedothorax gibbosus</name>
    <dbReference type="NCBI Taxonomy" id="931172"/>
    <lineage>
        <taxon>Eukaryota</taxon>
        <taxon>Metazoa</taxon>
        <taxon>Ecdysozoa</taxon>
        <taxon>Arthropoda</taxon>
        <taxon>Chelicerata</taxon>
        <taxon>Arachnida</taxon>
        <taxon>Araneae</taxon>
        <taxon>Araneomorphae</taxon>
        <taxon>Entelegynae</taxon>
        <taxon>Araneoidea</taxon>
        <taxon>Linyphiidae</taxon>
        <taxon>Erigoninae</taxon>
        <taxon>Oedothorax</taxon>
    </lineage>
</organism>
<comment type="similarity">
    <text evidence="1">Belongs to the histone H2A family.</text>
</comment>
<name>A0AAV6U6Z5_9ARAC</name>
<accession>A0AAV6U6Z5</accession>
<feature type="region of interest" description="Disordered" evidence="2">
    <location>
        <begin position="126"/>
        <end position="147"/>
    </location>
</feature>
<dbReference type="GO" id="GO:0003677">
    <property type="term" value="F:DNA binding"/>
    <property type="evidence" value="ECO:0007669"/>
    <property type="project" value="UniProtKB-KW"/>
</dbReference>
<keyword evidence="1" id="KW-0544">Nucleosome core</keyword>
<dbReference type="InterPro" id="IPR009072">
    <property type="entry name" value="Histone-fold"/>
</dbReference>
<dbReference type="PANTHER" id="PTHR23430">
    <property type="entry name" value="HISTONE H2A"/>
    <property type="match status" value="1"/>
</dbReference>
<dbReference type="CDD" id="cd00074">
    <property type="entry name" value="HFD_H2A"/>
    <property type="match status" value="1"/>
</dbReference>
<comment type="caution">
    <text evidence="3">The sequence shown here is derived from an EMBL/GenBank/DDBJ whole genome shotgun (WGS) entry which is preliminary data.</text>
</comment>
<evidence type="ECO:0000256" key="2">
    <source>
        <dbReference type="SAM" id="MobiDB-lite"/>
    </source>
</evidence>
<evidence type="ECO:0000313" key="4">
    <source>
        <dbReference type="Proteomes" id="UP000827092"/>
    </source>
</evidence>
<dbReference type="GO" id="GO:0030527">
    <property type="term" value="F:structural constituent of chromatin"/>
    <property type="evidence" value="ECO:0007669"/>
    <property type="project" value="InterPro"/>
</dbReference>
<dbReference type="InterPro" id="IPR002119">
    <property type="entry name" value="Histone_H2A"/>
</dbReference>
<sequence length="227" mass="25091">MELVRVSKSRKSNLTFSVAKIKAMLRVHHNAHRIRDTGAVFLTAVIEYICKEILELSLNAARSTSNSNRIHPHHINMALKYDPEFIALFPRLVIPRSTFVAMNQHYLMVMRHSQTRSSRSLAMITGGPMASGSKTPNSVAGSQPLNGVVEPQEKTGVAGAQTKSGVAGLQPMNHVAIPQEKTELMDNKLKVALVEDDSPAEENQQSAKSKDSKGKRSTKKRKERLID</sequence>
<comment type="subcellular location">
    <subcellularLocation>
        <location evidence="1">Nucleus</location>
    </subcellularLocation>
</comment>
<feature type="region of interest" description="Disordered" evidence="2">
    <location>
        <begin position="190"/>
        <end position="227"/>
    </location>
</feature>
<evidence type="ECO:0000313" key="3">
    <source>
        <dbReference type="EMBL" id="KAG8179409.1"/>
    </source>
</evidence>
<keyword evidence="1" id="KW-0238">DNA-binding</keyword>
<dbReference type="PRINTS" id="PR00620">
    <property type="entry name" value="HISTONEH2A"/>
</dbReference>
<dbReference type="SMART" id="SM00414">
    <property type="entry name" value="H2A"/>
    <property type="match status" value="1"/>
</dbReference>
<comment type="subunit">
    <text evidence="1">The nucleosome is a histone octamer containing two molecules each of H2A, H2B, H3 and H4 assembled in one H3-H4 heterotetramer and two H2A-H2B heterodimers. The octamer wraps approximately 147 bp of DNA.</text>
</comment>
<feature type="compositionally biased region" description="Polar residues" evidence="2">
    <location>
        <begin position="132"/>
        <end position="145"/>
    </location>
</feature>
<dbReference type="GO" id="GO:0046982">
    <property type="term" value="F:protein heterodimerization activity"/>
    <property type="evidence" value="ECO:0007669"/>
    <property type="project" value="InterPro"/>
</dbReference>
<keyword evidence="1" id="KW-0539">Nucleus</keyword>
<evidence type="ECO:0000256" key="1">
    <source>
        <dbReference type="RuleBase" id="RU003767"/>
    </source>
</evidence>
<reference evidence="3 4" key="1">
    <citation type="journal article" date="2022" name="Nat. Ecol. Evol.">
        <title>A masculinizing supergene underlies an exaggerated male reproductive morph in a spider.</title>
        <authorList>
            <person name="Hendrickx F."/>
            <person name="De Corte Z."/>
            <person name="Sonet G."/>
            <person name="Van Belleghem S.M."/>
            <person name="Kostlbacher S."/>
            <person name="Vangestel C."/>
        </authorList>
    </citation>
    <scope>NUCLEOTIDE SEQUENCE [LARGE SCALE GENOMIC DNA]</scope>
    <source>
        <strain evidence="3">W744_W776</strain>
    </source>
</reference>
<proteinExistence type="inferred from homology"/>
<dbReference type="AlphaFoldDB" id="A0AAV6U6Z5"/>
<dbReference type="GO" id="GO:0005634">
    <property type="term" value="C:nucleus"/>
    <property type="evidence" value="ECO:0007669"/>
    <property type="project" value="UniProtKB-SubCell"/>
</dbReference>
<gene>
    <name evidence="3" type="ORF">JTE90_026309</name>
</gene>
<dbReference type="Gene3D" id="1.10.20.10">
    <property type="entry name" value="Histone, subunit A"/>
    <property type="match status" value="1"/>
</dbReference>
<dbReference type="SUPFAM" id="SSF47113">
    <property type="entry name" value="Histone-fold"/>
    <property type="match status" value="1"/>
</dbReference>
<dbReference type="EMBL" id="JAFNEN010000627">
    <property type="protein sequence ID" value="KAG8179409.1"/>
    <property type="molecule type" value="Genomic_DNA"/>
</dbReference>
<feature type="compositionally biased region" description="Basic residues" evidence="2">
    <location>
        <begin position="215"/>
        <end position="227"/>
    </location>
</feature>